<dbReference type="SUPFAM" id="SSF56281">
    <property type="entry name" value="Metallo-hydrolase/oxidoreductase"/>
    <property type="match status" value="1"/>
</dbReference>
<protein>
    <submittedName>
        <fullName evidence="1">Uncharacterized protein</fullName>
    </submittedName>
</protein>
<name>A0A0F9MJR8_9ZZZZ</name>
<accession>A0A0F9MJR8</accession>
<gene>
    <name evidence="1" type="ORF">LCGC14_1081500</name>
</gene>
<dbReference type="AlphaFoldDB" id="A0A0F9MJR8"/>
<dbReference type="InterPro" id="IPR036866">
    <property type="entry name" value="RibonucZ/Hydroxyglut_hydro"/>
</dbReference>
<comment type="caution">
    <text evidence="1">The sequence shown here is derived from an EMBL/GenBank/DDBJ whole genome shotgun (WGS) entry which is preliminary data.</text>
</comment>
<dbReference type="Gene3D" id="3.60.15.10">
    <property type="entry name" value="Ribonuclease Z/Hydroxyacylglutathione hydrolase-like"/>
    <property type="match status" value="1"/>
</dbReference>
<evidence type="ECO:0000313" key="1">
    <source>
        <dbReference type="EMBL" id="KKN06004.1"/>
    </source>
</evidence>
<dbReference type="EMBL" id="LAZR01004736">
    <property type="protein sequence ID" value="KKN06004.1"/>
    <property type="molecule type" value="Genomic_DNA"/>
</dbReference>
<organism evidence="1">
    <name type="scientific">marine sediment metagenome</name>
    <dbReference type="NCBI Taxonomy" id="412755"/>
    <lineage>
        <taxon>unclassified sequences</taxon>
        <taxon>metagenomes</taxon>
        <taxon>ecological metagenomes</taxon>
    </lineage>
</organism>
<reference evidence="1" key="1">
    <citation type="journal article" date="2015" name="Nature">
        <title>Complex archaea that bridge the gap between prokaryotes and eukaryotes.</title>
        <authorList>
            <person name="Spang A."/>
            <person name="Saw J.H."/>
            <person name="Jorgensen S.L."/>
            <person name="Zaremba-Niedzwiedzka K."/>
            <person name="Martijn J."/>
            <person name="Lind A.E."/>
            <person name="van Eijk R."/>
            <person name="Schleper C."/>
            <person name="Guy L."/>
            <person name="Ettema T.J."/>
        </authorList>
    </citation>
    <scope>NUCLEOTIDE SEQUENCE</scope>
</reference>
<proteinExistence type="predicted"/>
<sequence length="69" mass="7767">MEDEKELAMKTKHSTALEAGMIAVESHVRNVILNHFSARHASTQPIYEEALKEHPNVTIAKDLLEIELS</sequence>